<dbReference type="Pfam" id="PF00501">
    <property type="entry name" value="AMP-binding"/>
    <property type="match status" value="1"/>
</dbReference>
<sequence length="573" mass="63108">MKIYTSHVPPVHIPDESIFTHLFGTRFNEAQASRPAFIDAETGFAVTRGELKELALSCAWGLREEFAKLGGVQLSRGDTLMIFSPNTIAWPVMLFGAVAAGIRATLANSAYTPREVEHQWNDSGAKVVLVHPALLPVVLETFKGLGLSPAQAKQRIIVADWKVSPETKWSGDFIRLTDILGKGIFRVEEKFAGELSNETAYLCYSSGTTGKPKGVETTHKNIVSVVDIVDSFFTPTTSQDVMLGVLPFYHIYGAVKLLQFPFARELPVVIMTRFDPVEFCRNIEKYKVTFALIVPPICLAMAHHPAVTKFNMTTLKFLFSGAAPLSGPLVNAVRKKLATVGADVYVNQGYGLTETSPTTHLLSLEYSLSKVGSVGQLLPNLEARLVVDDVKDAKEGDSGELWLRGPSIMKGYLNNVTATENAITPDRWFKTGDIAIRDKEGFYYIVDRRKELIKYKGFQVPPAELEAVLLQHPAIVDAAVIGIDSEREATELPRAYIVHAKGVKGEEAKKFAKEVKTWVQKRVAKHKYLRGGVVVVGAIPKSAAGKILRRELKEQAKKEILTEPEFTGAKAKL</sequence>
<comment type="similarity">
    <text evidence="1">Belongs to the ATP-dependent AMP-binding enzyme family.</text>
</comment>
<dbReference type="PROSITE" id="PS00455">
    <property type="entry name" value="AMP_BINDING"/>
    <property type="match status" value="1"/>
</dbReference>
<dbReference type="Gene3D" id="3.40.50.12780">
    <property type="entry name" value="N-terminal domain of ligase-like"/>
    <property type="match status" value="1"/>
</dbReference>
<proteinExistence type="inferred from homology"/>
<dbReference type="EMBL" id="JANAWD010000171">
    <property type="protein sequence ID" value="KAJ3484921.1"/>
    <property type="molecule type" value="Genomic_DNA"/>
</dbReference>
<dbReference type="SUPFAM" id="SSF56801">
    <property type="entry name" value="Acetyl-CoA synthetase-like"/>
    <property type="match status" value="1"/>
</dbReference>
<keyword evidence="6" id="KW-1185">Reference proteome</keyword>
<dbReference type="GO" id="GO:0016405">
    <property type="term" value="F:CoA-ligase activity"/>
    <property type="evidence" value="ECO:0007669"/>
    <property type="project" value="TreeGrafter"/>
</dbReference>
<dbReference type="Pfam" id="PF13193">
    <property type="entry name" value="AMP-binding_C"/>
    <property type="match status" value="1"/>
</dbReference>
<dbReference type="FunFam" id="3.30.300.30:FF:000007">
    <property type="entry name" value="4-coumarate--CoA ligase 2"/>
    <property type="match status" value="1"/>
</dbReference>
<evidence type="ECO:0000259" key="3">
    <source>
        <dbReference type="Pfam" id="PF00501"/>
    </source>
</evidence>
<dbReference type="InterPro" id="IPR045851">
    <property type="entry name" value="AMP-bd_C_sf"/>
</dbReference>
<feature type="domain" description="AMP-binding enzyme C-terminal" evidence="4">
    <location>
        <begin position="464"/>
        <end position="546"/>
    </location>
</feature>
<dbReference type="Proteomes" id="UP001212997">
    <property type="component" value="Unassembled WGS sequence"/>
</dbReference>
<feature type="domain" description="AMP-dependent synthetase/ligase" evidence="3">
    <location>
        <begin position="29"/>
        <end position="413"/>
    </location>
</feature>
<evidence type="ECO:0000259" key="4">
    <source>
        <dbReference type="Pfam" id="PF13193"/>
    </source>
</evidence>
<evidence type="ECO:0008006" key="7">
    <source>
        <dbReference type="Google" id="ProtNLM"/>
    </source>
</evidence>
<dbReference type="InterPro" id="IPR020845">
    <property type="entry name" value="AMP-binding_CS"/>
</dbReference>
<dbReference type="InterPro" id="IPR000873">
    <property type="entry name" value="AMP-dep_synth/lig_dom"/>
</dbReference>
<evidence type="ECO:0000256" key="1">
    <source>
        <dbReference type="ARBA" id="ARBA00006432"/>
    </source>
</evidence>
<organism evidence="5 6">
    <name type="scientific">Meripilus lineatus</name>
    <dbReference type="NCBI Taxonomy" id="2056292"/>
    <lineage>
        <taxon>Eukaryota</taxon>
        <taxon>Fungi</taxon>
        <taxon>Dikarya</taxon>
        <taxon>Basidiomycota</taxon>
        <taxon>Agaricomycotina</taxon>
        <taxon>Agaricomycetes</taxon>
        <taxon>Polyporales</taxon>
        <taxon>Meripilaceae</taxon>
        <taxon>Meripilus</taxon>
    </lineage>
</organism>
<name>A0AAD5YEX3_9APHY</name>
<comment type="caution">
    <text evidence="5">The sequence shown here is derived from an EMBL/GenBank/DDBJ whole genome shotgun (WGS) entry which is preliminary data.</text>
</comment>
<evidence type="ECO:0000256" key="2">
    <source>
        <dbReference type="ARBA" id="ARBA00022598"/>
    </source>
</evidence>
<evidence type="ECO:0000313" key="6">
    <source>
        <dbReference type="Proteomes" id="UP001212997"/>
    </source>
</evidence>
<dbReference type="CDD" id="cd05911">
    <property type="entry name" value="Firefly_Luc_like"/>
    <property type="match status" value="1"/>
</dbReference>
<protein>
    <recommendedName>
        <fullName evidence="7">AMP binding protein</fullName>
    </recommendedName>
</protein>
<accession>A0AAD5YEX3</accession>
<dbReference type="AlphaFoldDB" id="A0AAD5YEX3"/>
<dbReference type="InterPro" id="IPR042099">
    <property type="entry name" value="ANL_N_sf"/>
</dbReference>
<evidence type="ECO:0000313" key="5">
    <source>
        <dbReference type="EMBL" id="KAJ3484921.1"/>
    </source>
</evidence>
<gene>
    <name evidence="5" type="ORF">NLI96_g5310</name>
</gene>
<dbReference type="PANTHER" id="PTHR24096">
    <property type="entry name" value="LONG-CHAIN-FATTY-ACID--COA LIGASE"/>
    <property type="match status" value="1"/>
</dbReference>
<dbReference type="PANTHER" id="PTHR24096:SF149">
    <property type="entry name" value="AMP-BINDING DOMAIN-CONTAINING PROTEIN-RELATED"/>
    <property type="match status" value="1"/>
</dbReference>
<keyword evidence="2" id="KW-0436">Ligase</keyword>
<dbReference type="InterPro" id="IPR025110">
    <property type="entry name" value="AMP-bd_C"/>
</dbReference>
<dbReference type="Gene3D" id="3.30.300.30">
    <property type="match status" value="1"/>
</dbReference>
<reference evidence="5" key="1">
    <citation type="submission" date="2022-07" db="EMBL/GenBank/DDBJ databases">
        <title>Genome Sequence of Physisporinus lineatus.</title>
        <authorList>
            <person name="Buettner E."/>
        </authorList>
    </citation>
    <scope>NUCLEOTIDE SEQUENCE</scope>
    <source>
        <strain evidence="5">VT162</strain>
    </source>
</reference>